<gene>
    <name evidence="3" type="ORF">CVLEPA_LOCUS14823</name>
</gene>
<evidence type="ECO:0000256" key="1">
    <source>
        <dbReference type="SAM" id="Coils"/>
    </source>
</evidence>
<accession>A0ABP0FW44</accession>
<feature type="coiled-coil region" evidence="1">
    <location>
        <begin position="137"/>
        <end position="171"/>
    </location>
</feature>
<dbReference type="EMBL" id="CAWYQH010000097">
    <property type="protein sequence ID" value="CAK8683792.1"/>
    <property type="molecule type" value="Genomic_DNA"/>
</dbReference>
<dbReference type="Proteomes" id="UP001642483">
    <property type="component" value="Unassembled WGS sequence"/>
</dbReference>
<evidence type="ECO:0000313" key="3">
    <source>
        <dbReference type="EMBL" id="CAK8683792.1"/>
    </source>
</evidence>
<proteinExistence type="predicted"/>
<reference evidence="3 4" key="1">
    <citation type="submission" date="2024-02" db="EMBL/GenBank/DDBJ databases">
        <authorList>
            <person name="Daric V."/>
            <person name="Darras S."/>
        </authorList>
    </citation>
    <scope>NUCLEOTIDE SEQUENCE [LARGE SCALE GENOMIC DNA]</scope>
</reference>
<name>A0ABP0FW44_CLALP</name>
<feature type="compositionally biased region" description="Basic and acidic residues" evidence="2">
    <location>
        <begin position="105"/>
        <end position="118"/>
    </location>
</feature>
<keyword evidence="4" id="KW-1185">Reference proteome</keyword>
<evidence type="ECO:0000313" key="4">
    <source>
        <dbReference type="Proteomes" id="UP001642483"/>
    </source>
</evidence>
<protein>
    <submittedName>
        <fullName evidence="3">Uncharacterized protein</fullName>
    </submittedName>
</protein>
<comment type="caution">
    <text evidence="3">The sequence shown here is derived from an EMBL/GenBank/DDBJ whole genome shotgun (WGS) entry which is preliminary data.</text>
</comment>
<evidence type="ECO:0000256" key="2">
    <source>
        <dbReference type="SAM" id="MobiDB-lite"/>
    </source>
</evidence>
<feature type="region of interest" description="Disordered" evidence="2">
    <location>
        <begin position="61"/>
        <end position="118"/>
    </location>
</feature>
<feature type="compositionally biased region" description="Basic residues" evidence="2">
    <location>
        <begin position="61"/>
        <end position="71"/>
    </location>
</feature>
<sequence>MTYHYSSMSKFKTKKKHQKNNIAKATKDIISKLAINLEENNEQIHHVAPKIGRKERRRKMKLERKLKRSKASTKTNDNKMFNKFGSRKRKNFTNADHGQCKKQKHDVPSVKLHKESTSIKENTSTGLTMDKIDQKERRKIKKQQKETLKKNEKLLKQNTEEDKTISKLEKLMYINTKKKKKNKLPSSFALDGLDYLLDVVNHTSNLSESDMSGKEDEG</sequence>
<organism evidence="3 4">
    <name type="scientific">Clavelina lepadiformis</name>
    <name type="common">Light-bulb sea squirt</name>
    <name type="synonym">Ascidia lepadiformis</name>
    <dbReference type="NCBI Taxonomy" id="159417"/>
    <lineage>
        <taxon>Eukaryota</taxon>
        <taxon>Metazoa</taxon>
        <taxon>Chordata</taxon>
        <taxon>Tunicata</taxon>
        <taxon>Ascidiacea</taxon>
        <taxon>Aplousobranchia</taxon>
        <taxon>Clavelinidae</taxon>
        <taxon>Clavelina</taxon>
    </lineage>
</organism>
<keyword evidence="1" id="KW-0175">Coiled coil</keyword>
<feature type="region of interest" description="Disordered" evidence="2">
    <location>
        <begin position="1"/>
        <end position="22"/>
    </location>
</feature>